<evidence type="ECO:0000313" key="4">
    <source>
        <dbReference type="EMBL" id="UUI70767.1"/>
    </source>
</evidence>
<name>A0ABY5KJW1_9CELL</name>
<evidence type="ECO:0000313" key="5">
    <source>
        <dbReference type="Proteomes" id="UP001316384"/>
    </source>
</evidence>
<organism evidence="4 5">
    <name type="scientific">Cellulomonas xiejunii</name>
    <dbReference type="NCBI Taxonomy" id="2968083"/>
    <lineage>
        <taxon>Bacteria</taxon>
        <taxon>Bacillati</taxon>
        <taxon>Actinomycetota</taxon>
        <taxon>Actinomycetes</taxon>
        <taxon>Micrococcales</taxon>
        <taxon>Cellulomonadaceae</taxon>
        <taxon>Cellulomonas</taxon>
    </lineage>
</organism>
<evidence type="ECO:0008006" key="6">
    <source>
        <dbReference type="Google" id="ProtNLM"/>
    </source>
</evidence>
<feature type="region of interest" description="Disordered" evidence="1">
    <location>
        <begin position="177"/>
        <end position="201"/>
    </location>
</feature>
<reference evidence="4 5" key="1">
    <citation type="submission" date="2022-07" db="EMBL/GenBank/DDBJ databases">
        <title>Novel species in genus cellulomonas.</title>
        <authorList>
            <person name="Ye L."/>
        </authorList>
    </citation>
    <scope>NUCLEOTIDE SEQUENCE [LARGE SCALE GENOMIC DNA]</scope>
    <source>
        <strain evidence="5">zg-B89</strain>
    </source>
</reference>
<feature type="transmembrane region" description="Helical" evidence="2">
    <location>
        <begin position="222"/>
        <end position="243"/>
    </location>
</feature>
<keyword evidence="5" id="KW-1185">Reference proteome</keyword>
<evidence type="ECO:0000256" key="2">
    <source>
        <dbReference type="SAM" id="Phobius"/>
    </source>
</evidence>
<dbReference type="EMBL" id="CP101987">
    <property type="protein sequence ID" value="UUI70767.1"/>
    <property type="molecule type" value="Genomic_DNA"/>
</dbReference>
<protein>
    <recommendedName>
        <fullName evidence="6">Peptidase</fullName>
    </recommendedName>
</protein>
<evidence type="ECO:0000256" key="3">
    <source>
        <dbReference type="SAM" id="SignalP"/>
    </source>
</evidence>
<dbReference type="RefSeq" id="WP_227576119.1">
    <property type="nucleotide sequence ID" value="NZ_CP101987.1"/>
</dbReference>
<sequence length="262" mass="26575">MRAARIAAVATAALLATVAPAVPAAAVDVAWEGPTVSLAWDGSARASAERSFVGVPVTVPGDRARRAVSVRNDGPTGGTLRAWVTQVELLDADPGSSDGFYDDLRLDWVTASQDDGSSFRELDVAGDTLIAQTHLAQGATTRLEVAYELPVDATTGNRSVVGERAASFVVRFQISGDTTGPAPSAAPSTGTGAGTDPRPAADAAVAGARDDAGQLALTGLDVLRAGLVAVVGMGVGTLLLGVARRRRGVHHLTGDSSTPSAR</sequence>
<feature type="signal peptide" evidence="3">
    <location>
        <begin position="1"/>
        <end position="21"/>
    </location>
</feature>
<keyword evidence="2" id="KW-1133">Transmembrane helix</keyword>
<dbReference type="Proteomes" id="UP001316384">
    <property type="component" value="Chromosome"/>
</dbReference>
<keyword evidence="3" id="KW-0732">Signal</keyword>
<proteinExistence type="predicted"/>
<gene>
    <name evidence="4" type="ORF">NP048_13310</name>
</gene>
<keyword evidence="2" id="KW-0812">Transmembrane</keyword>
<evidence type="ECO:0000256" key="1">
    <source>
        <dbReference type="SAM" id="MobiDB-lite"/>
    </source>
</evidence>
<feature type="chain" id="PRO_5046879770" description="Peptidase" evidence="3">
    <location>
        <begin position="22"/>
        <end position="262"/>
    </location>
</feature>
<keyword evidence="2" id="KW-0472">Membrane</keyword>
<accession>A0ABY5KJW1</accession>